<feature type="compositionally biased region" description="Basic residues" evidence="1">
    <location>
        <begin position="541"/>
        <end position="553"/>
    </location>
</feature>
<evidence type="ECO:0000313" key="4">
    <source>
        <dbReference type="Proteomes" id="UP000305067"/>
    </source>
</evidence>
<feature type="region of interest" description="Disordered" evidence="1">
    <location>
        <begin position="666"/>
        <end position="775"/>
    </location>
</feature>
<feature type="region of interest" description="Disordered" evidence="1">
    <location>
        <begin position="394"/>
        <end position="442"/>
    </location>
</feature>
<dbReference type="STRING" id="1884261.A0A5C3QXE8"/>
<feature type="compositionally biased region" description="Low complexity" evidence="1">
    <location>
        <begin position="718"/>
        <end position="737"/>
    </location>
</feature>
<evidence type="ECO:0000256" key="2">
    <source>
        <dbReference type="SAM" id="SignalP"/>
    </source>
</evidence>
<feature type="compositionally biased region" description="Low complexity" evidence="1">
    <location>
        <begin position="591"/>
        <end position="602"/>
    </location>
</feature>
<feature type="region of interest" description="Disordered" evidence="1">
    <location>
        <begin position="582"/>
        <end position="636"/>
    </location>
</feature>
<feature type="region of interest" description="Disordered" evidence="1">
    <location>
        <begin position="458"/>
        <end position="497"/>
    </location>
</feature>
<feature type="compositionally biased region" description="Polar residues" evidence="1">
    <location>
        <begin position="1141"/>
        <end position="1158"/>
    </location>
</feature>
<feature type="region of interest" description="Disordered" evidence="1">
    <location>
        <begin position="803"/>
        <end position="971"/>
    </location>
</feature>
<feature type="compositionally biased region" description="Acidic residues" evidence="1">
    <location>
        <begin position="514"/>
        <end position="527"/>
    </location>
</feature>
<feature type="compositionally biased region" description="Basic and acidic residues" evidence="1">
    <location>
        <begin position="1020"/>
        <end position="1029"/>
    </location>
</feature>
<evidence type="ECO:0000313" key="3">
    <source>
        <dbReference type="EMBL" id="TFL06058.1"/>
    </source>
</evidence>
<feature type="compositionally biased region" description="Low complexity" evidence="1">
    <location>
        <begin position="528"/>
        <end position="540"/>
    </location>
</feature>
<protein>
    <submittedName>
        <fullName evidence="3">Uncharacterized protein</fullName>
    </submittedName>
</protein>
<feature type="chain" id="PRO_5022907763" evidence="2">
    <location>
        <begin position="28"/>
        <end position="1324"/>
    </location>
</feature>
<keyword evidence="4" id="KW-1185">Reference proteome</keyword>
<gene>
    <name evidence="3" type="ORF">BDV98DRAFT_558751</name>
</gene>
<feature type="compositionally biased region" description="Basic and acidic residues" evidence="1">
    <location>
        <begin position="845"/>
        <end position="859"/>
    </location>
</feature>
<proteinExistence type="predicted"/>
<feature type="signal peptide" evidence="2">
    <location>
        <begin position="1"/>
        <end position="27"/>
    </location>
</feature>
<feature type="compositionally biased region" description="Basic and acidic residues" evidence="1">
    <location>
        <begin position="806"/>
        <end position="823"/>
    </location>
</feature>
<feature type="region of interest" description="Disordered" evidence="1">
    <location>
        <begin position="509"/>
        <end position="553"/>
    </location>
</feature>
<sequence>MHCTEAAVRLVAALFTAVFSKTPPSSAEMHLDSPFFSSIALFSIFSGVLDFLDELPSSSPAHKTARTTIATHFYPLLCTSYFSRSSMDLGDVNEEVLTTIFMLLKECSSSHAKNQSILREPALLGGERLGKAITQVKSYEALDTLLQLIGLLIPPVTKPGQQSPKRQQFIDQVFGSSSPQTSVSQSLVQIVSESNSKDWEQTCHRVVKTLAASDVNFPQPFTWSTPICCGTPIKQFPENGGFYIDKRCFYATVQHHADLTLAESCTIPFTVVGKVAILAPEKKGALITPVGVSLRRIPESLHLPVGRTVDRELKFMLNTGDLTRFREGLVRRGLADRLSHAQPLRVVQPLRVSLSQGRTDLSFKESLHTTSTSHKIEEVKQGIEVDCLSSDSNTLYPAGEGMDSASRFPGPQQAHGHRAVSLDEDIQSPSPPSQHSHSPAKAATLAKDLLKTFEKPLKTFDKLPKTSASSPKTSNKPPKTSASSPAPDVKPNANTFSCARTTPSLLQNFSDLSDLSDDDVSSPDDDAPSPSYAPSSPSQQPKRKSTTAHSTRIQRKTWKVVLSYDEDDEDQEVVETRRTEVKYSVKGKGGATTTAGEGSVATKGSPAPPRKITPLPASTPPGISERLPSPGPQPMDVEKEVVDAVEEAMVVEANMEPEAVIAEPVPAPISVPVPEKKKRKRAQDVEPEPEVESEPPKKRTRASAAAAIYTSKKDKTTTASNKNFKASASTKATTASTKDLKSKLQVSKAPEVDLIKSSTGDEPEARVTRSKARTQTVVAPVAAAMKGKDGKTAKAKQAAKIAQAKEAVKTKADKKMKGKKETAEATFEDQMEVDPFETIPAPPPELEKPEKKAPVEAKPKKTAAKPAKKAIVMPWDPVSEEEPAPEDLPPKKPASRKPASKKDIAAQNTSPPAPAANSGPAPVSEKAPSSPSAAILKPAFDKVSSPSLAAIPDPTTPVRDLRYSIDQSSGCHAKSLDITTSEAALNPVYSESFQIGHSDAQEERPAEDNEGDGGAADEAGSEHASEHIEPIPIPSSGRKMWENEGPKRLPVTMPSEEEATLTSSPIVAHSSPPRKIEYTIVDNTPSPPRSMNSAIWRRDLPFQAQQLLSTEKTGIVTREAQASTTQKRAPEVWVPRAAPSPSKQPRSILASNGQSKLQVSPLRRSGGLRQRSPAVQRPRPSVNFAIPGRELPVHRSLSDEGATRKPVKVKTRRDPTDAIVQVLNDIHEEVVKKLVYKFAQVEKKSKADREDLITQAREDIGKIQRNSIKHYNDLVEVQEAYCQVGGKAFSELQELERVSMELLAEMEKGIAAHDAAGRRRLALM</sequence>
<feature type="compositionally biased region" description="Acidic residues" evidence="1">
    <location>
        <begin position="826"/>
        <end position="835"/>
    </location>
</feature>
<organism evidence="3 4">
    <name type="scientific">Pterulicium gracile</name>
    <dbReference type="NCBI Taxonomy" id="1884261"/>
    <lineage>
        <taxon>Eukaryota</taxon>
        <taxon>Fungi</taxon>
        <taxon>Dikarya</taxon>
        <taxon>Basidiomycota</taxon>
        <taxon>Agaricomycotina</taxon>
        <taxon>Agaricomycetes</taxon>
        <taxon>Agaricomycetidae</taxon>
        <taxon>Agaricales</taxon>
        <taxon>Pleurotineae</taxon>
        <taxon>Pterulaceae</taxon>
        <taxon>Pterulicium</taxon>
    </lineage>
</organism>
<feature type="compositionally biased region" description="Low complexity" evidence="1">
    <location>
        <begin position="433"/>
        <end position="442"/>
    </location>
</feature>
<dbReference type="OrthoDB" id="2996234at2759"/>
<dbReference type="Proteomes" id="UP000305067">
    <property type="component" value="Unassembled WGS sequence"/>
</dbReference>
<dbReference type="EMBL" id="ML178815">
    <property type="protein sequence ID" value="TFL06058.1"/>
    <property type="molecule type" value="Genomic_DNA"/>
</dbReference>
<feature type="region of interest" description="Disordered" evidence="1">
    <location>
        <begin position="1118"/>
        <end position="1185"/>
    </location>
</feature>
<evidence type="ECO:0000256" key="1">
    <source>
        <dbReference type="SAM" id="MobiDB-lite"/>
    </source>
</evidence>
<reference evidence="3 4" key="1">
    <citation type="journal article" date="2019" name="Nat. Ecol. Evol.">
        <title>Megaphylogeny resolves global patterns of mushroom evolution.</title>
        <authorList>
            <person name="Varga T."/>
            <person name="Krizsan K."/>
            <person name="Foldi C."/>
            <person name="Dima B."/>
            <person name="Sanchez-Garcia M."/>
            <person name="Sanchez-Ramirez S."/>
            <person name="Szollosi G.J."/>
            <person name="Szarkandi J.G."/>
            <person name="Papp V."/>
            <person name="Albert L."/>
            <person name="Andreopoulos W."/>
            <person name="Angelini C."/>
            <person name="Antonin V."/>
            <person name="Barry K.W."/>
            <person name="Bougher N.L."/>
            <person name="Buchanan P."/>
            <person name="Buyck B."/>
            <person name="Bense V."/>
            <person name="Catcheside P."/>
            <person name="Chovatia M."/>
            <person name="Cooper J."/>
            <person name="Damon W."/>
            <person name="Desjardin D."/>
            <person name="Finy P."/>
            <person name="Geml J."/>
            <person name="Haridas S."/>
            <person name="Hughes K."/>
            <person name="Justo A."/>
            <person name="Karasinski D."/>
            <person name="Kautmanova I."/>
            <person name="Kiss B."/>
            <person name="Kocsube S."/>
            <person name="Kotiranta H."/>
            <person name="LaButti K.M."/>
            <person name="Lechner B.E."/>
            <person name="Liimatainen K."/>
            <person name="Lipzen A."/>
            <person name="Lukacs Z."/>
            <person name="Mihaltcheva S."/>
            <person name="Morgado L.N."/>
            <person name="Niskanen T."/>
            <person name="Noordeloos M.E."/>
            <person name="Ohm R.A."/>
            <person name="Ortiz-Santana B."/>
            <person name="Ovrebo C."/>
            <person name="Racz N."/>
            <person name="Riley R."/>
            <person name="Savchenko A."/>
            <person name="Shiryaev A."/>
            <person name="Soop K."/>
            <person name="Spirin V."/>
            <person name="Szebenyi C."/>
            <person name="Tomsovsky M."/>
            <person name="Tulloss R.E."/>
            <person name="Uehling J."/>
            <person name="Grigoriev I.V."/>
            <person name="Vagvolgyi C."/>
            <person name="Papp T."/>
            <person name="Martin F.M."/>
            <person name="Miettinen O."/>
            <person name="Hibbett D.S."/>
            <person name="Nagy L.G."/>
        </authorList>
    </citation>
    <scope>NUCLEOTIDE SEQUENCE [LARGE SCALE GENOMIC DNA]</scope>
    <source>
        <strain evidence="3 4">CBS 309.79</strain>
    </source>
</reference>
<keyword evidence="2" id="KW-0732">Signal</keyword>
<feature type="compositionally biased region" description="Low complexity" evidence="1">
    <location>
        <begin position="465"/>
        <end position="487"/>
    </location>
</feature>
<name>A0A5C3QXE8_9AGAR</name>
<accession>A0A5C3QXE8</accession>
<feature type="region of interest" description="Disordered" evidence="1">
    <location>
        <begin position="989"/>
        <end position="1070"/>
    </location>
</feature>
<feature type="compositionally biased region" description="Low complexity" evidence="1">
    <location>
        <begin position="905"/>
        <end position="922"/>
    </location>
</feature>